<dbReference type="Pfam" id="PF08541">
    <property type="entry name" value="ACP_syn_III_C"/>
    <property type="match status" value="1"/>
</dbReference>
<comment type="pathway">
    <text evidence="1 6">Lipid metabolism; fatty acid biosynthesis.</text>
</comment>
<protein>
    <recommendedName>
        <fullName evidence="6">3-ketoacyl-CoA synthase</fullName>
        <ecNumber evidence="6">2.3.1.-</ecNumber>
    </recommendedName>
</protein>
<evidence type="ECO:0000256" key="7">
    <source>
        <dbReference type="PIRSR" id="PIRSR036417-1"/>
    </source>
</evidence>
<dbReference type="PANTHER" id="PTHR31561">
    <property type="entry name" value="3-KETOACYL-COA SYNTHASE"/>
    <property type="match status" value="1"/>
</dbReference>
<organism evidence="10 11">
    <name type="scientific">Coffea arabica</name>
    <name type="common">Arabian coffee</name>
    <dbReference type="NCBI Taxonomy" id="13443"/>
    <lineage>
        <taxon>Eukaryota</taxon>
        <taxon>Viridiplantae</taxon>
        <taxon>Streptophyta</taxon>
        <taxon>Embryophyta</taxon>
        <taxon>Tracheophyta</taxon>
        <taxon>Spermatophyta</taxon>
        <taxon>Magnoliopsida</taxon>
        <taxon>eudicotyledons</taxon>
        <taxon>Gunneridae</taxon>
        <taxon>Pentapetalae</taxon>
        <taxon>asterids</taxon>
        <taxon>lamiids</taxon>
        <taxon>Gentianales</taxon>
        <taxon>Rubiaceae</taxon>
        <taxon>Ixoroideae</taxon>
        <taxon>Gardenieae complex</taxon>
        <taxon>Bertiereae - Coffeeae clade</taxon>
        <taxon>Coffeeae</taxon>
        <taxon>Coffea</taxon>
    </lineage>
</organism>
<keyword evidence="4 6" id="KW-0012">Acyltransferase</keyword>
<evidence type="ECO:0000313" key="11">
    <source>
        <dbReference type="RefSeq" id="XP_027104560.2"/>
    </source>
</evidence>
<evidence type="ECO:0000259" key="9">
    <source>
        <dbReference type="Pfam" id="PF08541"/>
    </source>
</evidence>
<feature type="active site" evidence="7">
    <location>
        <position position="336"/>
    </location>
</feature>
<sequence length="471" mass="53479">MELFTAICILCFLYLMHHLYKLFLRITNQRFYMIAYQCYKPAEDRKLTTDLCASIILRNKNLGLDDYRFLLQTMVNSGIGENTYAPKNIILGKEVHPELIDSLSEIDEIFFDTLDKLFANSGISPQEVDILVVNVSLLSSVPSLTSRIINHYKMRPDIKAFNLSGMGCSASLIAIDLVKHLFTTHSNSFAIVFSTDALGAKWYCGKEKCMMLPNCMMRSGGCSMLFTNKRVFQDLAILKLKYTIRTHFGAYDEAYNCGIDMEDNQGYRGFRLALTKELVKAAAQSNLRVLVPKLLPLREIILFVIMVSYRKITKTKSSSLAAAPNMKTGVEHFCIHPGAKAVVEGFGKSLGLDEYDIEPSRMTLHRFGNTAAGSIWYVLGYMEAKKRLKKGDRILMITFGAGLKCNTCVWEVMRDMEGSNVWEDCIDNYPPKSLVNHFMEKFAWLNDESMSFLSLDDIREKISFEIKASRC</sequence>
<dbReference type="GeneID" id="113725540"/>
<proteinExistence type="inferred from homology"/>
<dbReference type="InterPro" id="IPR013601">
    <property type="entry name" value="FAE1_typ3_polyketide_synth"/>
</dbReference>
<evidence type="ECO:0000256" key="6">
    <source>
        <dbReference type="PIRNR" id="PIRNR036417"/>
    </source>
</evidence>
<dbReference type="InterPro" id="IPR012392">
    <property type="entry name" value="3-ktacl-CoA_syn"/>
</dbReference>
<comment type="similarity">
    <text evidence="2 6">Belongs to the thiolase-like superfamily. Chalcone/stilbene synthases family.</text>
</comment>
<dbReference type="CDD" id="cd00831">
    <property type="entry name" value="CHS_like"/>
    <property type="match status" value="1"/>
</dbReference>
<evidence type="ECO:0000256" key="1">
    <source>
        <dbReference type="ARBA" id="ARBA00005194"/>
    </source>
</evidence>
<evidence type="ECO:0000256" key="5">
    <source>
        <dbReference type="ARBA" id="ARBA00047375"/>
    </source>
</evidence>
<feature type="active site" evidence="7">
    <location>
        <position position="365"/>
    </location>
</feature>
<keyword evidence="3 6" id="KW-0808">Transferase</keyword>
<feature type="domain" description="Beta-ketoacyl-[acyl-carrier-protein] synthase III C-terminal" evidence="9">
    <location>
        <begin position="328"/>
        <end position="411"/>
    </location>
</feature>
<dbReference type="GO" id="GO:0016020">
    <property type="term" value="C:membrane"/>
    <property type="evidence" value="ECO:0007669"/>
    <property type="project" value="InterPro"/>
</dbReference>
<feature type="active site" evidence="7">
    <location>
        <position position="168"/>
    </location>
</feature>
<evidence type="ECO:0000256" key="3">
    <source>
        <dbReference type="ARBA" id="ARBA00022679"/>
    </source>
</evidence>
<dbReference type="Gene3D" id="3.40.47.10">
    <property type="match status" value="2"/>
</dbReference>
<dbReference type="EC" id="2.3.1.-" evidence="6"/>
<evidence type="ECO:0000256" key="4">
    <source>
        <dbReference type="ARBA" id="ARBA00023315"/>
    </source>
</evidence>
<dbReference type="UniPathway" id="UPA00094"/>
<feature type="active site" evidence="7">
    <location>
        <position position="369"/>
    </location>
</feature>
<feature type="active site" evidence="7">
    <location>
        <position position="247"/>
    </location>
</feature>
<dbReference type="PIRSF" id="PIRSF036417">
    <property type="entry name" value="3-ktacl-CoA_syn"/>
    <property type="match status" value="1"/>
</dbReference>
<dbReference type="Pfam" id="PF08392">
    <property type="entry name" value="FAE1_CUT1_RppA"/>
    <property type="match status" value="1"/>
</dbReference>
<keyword evidence="10" id="KW-1185">Reference proteome</keyword>
<evidence type="ECO:0000259" key="8">
    <source>
        <dbReference type="Pfam" id="PF08392"/>
    </source>
</evidence>
<reference evidence="11" key="2">
    <citation type="submission" date="2025-08" db="UniProtKB">
        <authorList>
            <consortium name="RefSeq"/>
        </authorList>
    </citation>
    <scope>IDENTIFICATION</scope>
    <source>
        <tissue evidence="11">Leaves</tissue>
    </source>
</reference>
<feature type="active site" evidence="7">
    <location>
        <position position="332"/>
    </location>
</feature>
<dbReference type="SUPFAM" id="SSF53901">
    <property type="entry name" value="Thiolase-like"/>
    <property type="match status" value="2"/>
</dbReference>
<feature type="domain" description="FAE" evidence="8">
    <location>
        <begin position="27"/>
        <end position="311"/>
    </location>
</feature>
<dbReference type="Proteomes" id="UP001652660">
    <property type="component" value="Chromosome 2c"/>
</dbReference>
<evidence type="ECO:0000313" key="10">
    <source>
        <dbReference type="Proteomes" id="UP001652660"/>
    </source>
</evidence>
<dbReference type="AlphaFoldDB" id="A0A6P6VPT2"/>
<dbReference type="GO" id="GO:0009922">
    <property type="term" value="F:fatty acid elongase activity"/>
    <property type="evidence" value="ECO:0007669"/>
    <property type="project" value="UniProtKB-EC"/>
</dbReference>
<dbReference type="InterPro" id="IPR013747">
    <property type="entry name" value="ACP_syn_III_C"/>
</dbReference>
<dbReference type="InterPro" id="IPR016039">
    <property type="entry name" value="Thiolase-like"/>
</dbReference>
<comment type="catalytic activity">
    <reaction evidence="5">
        <text>a very-long-chain acyl-CoA + malonyl-CoA + H(+) = a very-long-chain 3-oxoacyl-CoA + CO2 + CoA</text>
        <dbReference type="Rhea" id="RHEA:32727"/>
        <dbReference type="ChEBI" id="CHEBI:15378"/>
        <dbReference type="ChEBI" id="CHEBI:16526"/>
        <dbReference type="ChEBI" id="CHEBI:57287"/>
        <dbReference type="ChEBI" id="CHEBI:57384"/>
        <dbReference type="ChEBI" id="CHEBI:90725"/>
        <dbReference type="ChEBI" id="CHEBI:90736"/>
        <dbReference type="EC" id="2.3.1.199"/>
    </reaction>
</comment>
<reference evidence="10" key="1">
    <citation type="journal article" date="2025" name="Foods">
        <title>Unveiling the Microbial Signatures of Arabica Coffee Cherries: Insights into Ripeness Specific Diversity, Functional Traits, and Implications for Quality and Safety.</title>
        <authorList>
            <consortium name="RefSeq"/>
            <person name="Tenea G.N."/>
            <person name="Cifuentes V."/>
            <person name="Reyes P."/>
            <person name="Cevallos-Vallejos M."/>
        </authorList>
    </citation>
    <scope>NUCLEOTIDE SEQUENCE [LARGE SCALE GENOMIC DNA]</scope>
</reference>
<dbReference type="GO" id="GO:0006633">
    <property type="term" value="P:fatty acid biosynthetic process"/>
    <property type="evidence" value="ECO:0007669"/>
    <property type="project" value="UniProtKB-UniPathway"/>
</dbReference>
<dbReference type="OrthoDB" id="329835at2759"/>
<dbReference type="RefSeq" id="XP_027104560.2">
    <property type="nucleotide sequence ID" value="XM_027248759.2"/>
</dbReference>
<name>A0A6P6VPT2_COFAR</name>
<evidence type="ECO:0000256" key="2">
    <source>
        <dbReference type="ARBA" id="ARBA00005531"/>
    </source>
</evidence>
<accession>A0A6P6VPT2</accession>
<gene>
    <name evidence="11" type="primary">LOC113725540</name>
</gene>